<protein>
    <submittedName>
        <fullName evidence="2">Uncharacterized protein</fullName>
    </submittedName>
</protein>
<keyword evidence="1" id="KW-1133">Transmembrane helix</keyword>
<sequence>MILNKILTHWDLIRKYKKIIQLIILLCCMYFFTFTKNTNKILTDESLCDKMISNIKLQMDNYSHFTIVNNVKTVVLNNKSDNDTILIIGNEKDEKLLNRLITNLKLSKVCTKNIKVILGEVELASLKSLYFCILKLTFGKNKCTIIKPLRNYQPNSDLMFISYHYFPPKTSMEYSFLNEYPLNVNYLEIVLSPSIEDSLTFLLFIRSLHNLHSHSLGNYYYVPFESFNISLISFVPFLACNYVYMIFTSLSESMNISFSYSFPFITYFSSVLFILFITDDILYNSFCLLLFLVIDFRIGVMYCYLIFFKNIKDLIFNRNKL</sequence>
<dbReference type="OrthoDB" id="2190329at2759"/>
<keyword evidence="1" id="KW-0472">Membrane</keyword>
<keyword evidence="3" id="KW-1185">Reference proteome</keyword>
<dbReference type="EMBL" id="KK365131">
    <property type="protein sequence ID" value="KCZ82323.1"/>
    <property type="molecule type" value="Genomic_DNA"/>
</dbReference>
<evidence type="ECO:0000313" key="3">
    <source>
        <dbReference type="Proteomes" id="UP000030655"/>
    </source>
</evidence>
<organism evidence="2 3">
    <name type="scientific">Anncaliia algerae PRA339</name>
    <dbReference type="NCBI Taxonomy" id="1288291"/>
    <lineage>
        <taxon>Eukaryota</taxon>
        <taxon>Fungi</taxon>
        <taxon>Fungi incertae sedis</taxon>
        <taxon>Microsporidia</taxon>
        <taxon>Tubulinosematoidea</taxon>
        <taxon>Tubulinosematidae</taxon>
        <taxon>Anncaliia</taxon>
    </lineage>
</organism>
<accession>A0A059F4V6</accession>
<reference evidence="2 3" key="2">
    <citation type="submission" date="2014-03" db="EMBL/GenBank/DDBJ databases">
        <title>The Genome Sequence of Anncaliia algerae insect isolate PRA339.</title>
        <authorList>
            <consortium name="The Broad Institute Genome Sequencing Platform"/>
            <consortium name="The Broad Institute Genome Sequencing Center for Infectious Disease"/>
            <person name="Cuomo C."/>
            <person name="Becnel J."/>
            <person name="Sanscrainte N."/>
            <person name="Walker B."/>
            <person name="Young S.K."/>
            <person name="Zeng Q."/>
            <person name="Gargeya S."/>
            <person name="Fitzgerald M."/>
            <person name="Haas B."/>
            <person name="Abouelleil A."/>
            <person name="Alvarado L."/>
            <person name="Arachchi H.M."/>
            <person name="Berlin A.M."/>
            <person name="Chapman S.B."/>
            <person name="Dewar J."/>
            <person name="Goldberg J."/>
            <person name="Griggs A."/>
            <person name="Gujja S."/>
            <person name="Hansen M."/>
            <person name="Howarth C."/>
            <person name="Imamovic A."/>
            <person name="Larimer J."/>
            <person name="McCowan C."/>
            <person name="Murphy C."/>
            <person name="Neiman D."/>
            <person name="Pearson M."/>
            <person name="Priest M."/>
            <person name="Roberts A."/>
            <person name="Saif S."/>
            <person name="Shea T."/>
            <person name="Sisk P."/>
            <person name="Sykes S."/>
            <person name="Wortman J."/>
            <person name="Nusbaum C."/>
            <person name="Birren B."/>
        </authorList>
    </citation>
    <scope>NUCLEOTIDE SEQUENCE [LARGE SCALE GENOMIC DNA]</scope>
    <source>
        <strain evidence="2 3">PRA339</strain>
    </source>
</reference>
<feature type="transmembrane region" description="Helical" evidence="1">
    <location>
        <begin position="19"/>
        <end position="35"/>
    </location>
</feature>
<evidence type="ECO:0000313" key="2">
    <source>
        <dbReference type="EMBL" id="KCZ82323.1"/>
    </source>
</evidence>
<feature type="transmembrane region" description="Helical" evidence="1">
    <location>
        <begin position="227"/>
        <end position="247"/>
    </location>
</feature>
<gene>
    <name evidence="2" type="ORF">H312_00346</name>
</gene>
<dbReference type="Proteomes" id="UP000030655">
    <property type="component" value="Unassembled WGS sequence"/>
</dbReference>
<feature type="transmembrane region" description="Helical" evidence="1">
    <location>
        <begin position="259"/>
        <end position="277"/>
    </location>
</feature>
<dbReference type="AlphaFoldDB" id="A0A059F4V6"/>
<keyword evidence="1" id="KW-0812">Transmembrane</keyword>
<dbReference type="HOGENOM" id="CLU_075093_0_0_1"/>
<evidence type="ECO:0000256" key="1">
    <source>
        <dbReference type="SAM" id="Phobius"/>
    </source>
</evidence>
<dbReference type="VEuPathDB" id="MicrosporidiaDB:H312_00346"/>
<reference evidence="3" key="1">
    <citation type="submission" date="2013-02" db="EMBL/GenBank/DDBJ databases">
        <authorList>
            <consortium name="The Broad Institute Genome Sequencing Platform"/>
            <person name="Cuomo C."/>
            <person name="Becnel J."/>
            <person name="Sanscrainte N."/>
            <person name="Walker B."/>
            <person name="Young S.K."/>
            <person name="Zeng Q."/>
            <person name="Gargeya S."/>
            <person name="Fitzgerald M."/>
            <person name="Haas B."/>
            <person name="Abouelleil A."/>
            <person name="Alvarado L."/>
            <person name="Arachchi H.M."/>
            <person name="Berlin A.M."/>
            <person name="Chapman S.B."/>
            <person name="Dewar J."/>
            <person name="Goldberg J."/>
            <person name="Griggs A."/>
            <person name="Gujja S."/>
            <person name="Hansen M."/>
            <person name="Howarth C."/>
            <person name="Imamovic A."/>
            <person name="Larimer J."/>
            <person name="McCowan C."/>
            <person name="Murphy C."/>
            <person name="Neiman D."/>
            <person name="Pearson M."/>
            <person name="Priest M."/>
            <person name="Roberts A."/>
            <person name="Saif S."/>
            <person name="Shea T."/>
            <person name="Sisk P."/>
            <person name="Sykes S."/>
            <person name="Wortman J."/>
            <person name="Nusbaum C."/>
            <person name="Birren B."/>
        </authorList>
    </citation>
    <scope>NUCLEOTIDE SEQUENCE [LARGE SCALE GENOMIC DNA]</scope>
    <source>
        <strain evidence="3">PRA339</strain>
    </source>
</reference>
<proteinExistence type="predicted"/>
<name>A0A059F4V6_9MICR</name>
<feature type="transmembrane region" description="Helical" evidence="1">
    <location>
        <begin position="283"/>
        <end position="308"/>
    </location>
</feature>